<dbReference type="GO" id="GO:0045202">
    <property type="term" value="C:synapse"/>
    <property type="evidence" value="ECO:0007669"/>
    <property type="project" value="UniProtKB-SubCell"/>
</dbReference>
<dbReference type="Pfam" id="PF23334">
    <property type="entry name" value="VWC2L_2nd"/>
    <property type="match status" value="1"/>
</dbReference>
<comment type="caution">
    <text evidence="10">The sequence shown here is derived from an EMBL/GenBank/DDBJ whole genome shotgun (WGS) entry which is preliminary data.</text>
</comment>
<dbReference type="InterPro" id="IPR057856">
    <property type="entry name" value="VWC2L_C"/>
</dbReference>
<evidence type="ECO:0000313" key="10">
    <source>
        <dbReference type="EMBL" id="KAK0151110.1"/>
    </source>
</evidence>
<organism evidence="10 11">
    <name type="scientific">Merluccius polli</name>
    <name type="common">Benguela hake</name>
    <name type="synonym">Merluccius cadenati</name>
    <dbReference type="NCBI Taxonomy" id="89951"/>
    <lineage>
        <taxon>Eukaryota</taxon>
        <taxon>Metazoa</taxon>
        <taxon>Chordata</taxon>
        <taxon>Craniata</taxon>
        <taxon>Vertebrata</taxon>
        <taxon>Euteleostomi</taxon>
        <taxon>Actinopterygii</taxon>
        <taxon>Neopterygii</taxon>
        <taxon>Teleostei</taxon>
        <taxon>Neoteleostei</taxon>
        <taxon>Acanthomorphata</taxon>
        <taxon>Zeiogadaria</taxon>
        <taxon>Gadariae</taxon>
        <taxon>Gadiformes</taxon>
        <taxon>Gadoidei</taxon>
        <taxon>Merlucciidae</taxon>
        <taxon>Merluccius</taxon>
    </lineage>
</organism>
<dbReference type="PROSITE" id="PS01208">
    <property type="entry name" value="VWFC_1"/>
    <property type="match status" value="1"/>
</dbReference>
<feature type="compositionally biased region" description="Basic and acidic residues" evidence="7">
    <location>
        <begin position="232"/>
        <end position="242"/>
    </location>
</feature>
<dbReference type="PANTHER" id="PTHR46252">
    <property type="entry name" value="BRORIN FAMILY MEMBER"/>
    <property type="match status" value="1"/>
</dbReference>
<keyword evidence="2" id="KW-0964">Secreted</keyword>
<sequence>MSTSSLALLLLLFLRSARSPGVAAEYSSSSSSSSKDPDPDYEFGDYRGKWCVDDRGYVYGLGDVYHPGPGAACPCTCTADGPVCVRPKCPRIHPRCTRVRYRACCAVCEAVAKVCVYGGRTYRLLEEFRVSRCERCRCGANREVYCSVSDCPAPHCVNPSFEPNHCCPVCKSGPNCFVGSQIIPAGERVDMEDSTVCYCTYRDGSWHIHPQATCEHQPQDSPPPATVPHSPRMMDEEHRGWGERPFNPKLDAIP</sequence>
<evidence type="ECO:0000256" key="6">
    <source>
        <dbReference type="ARBA" id="ARBA00034103"/>
    </source>
</evidence>
<accession>A0AA47N3L8</accession>
<gene>
    <name evidence="10" type="primary">Vwc2_1</name>
    <name evidence="10" type="ORF">N1851_007747</name>
</gene>
<evidence type="ECO:0000256" key="2">
    <source>
        <dbReference type="ARBA" id="ARBA00022525"/>
    </source>
</evidence>
<keyword evidence="4" id="KW-0677">Repeat</keyword>
<evidence type="ECO:0000313" key="11">
    <source>
        <dbReference type="Proteomes" id="UP001174136"/>
    </source>
</evidence>
<dbReference type="SMART" id="SM00214">
    <property type="entry name" value="VWC"/>
    <property type="match status" value="1"/>
</dbReference>
<dbReference type="GO" id="GO:0030514">
    <property type="term" value="P:negative regulation of BMP signaling pathway"/>
    <property type="evidence" value="ECO:0007669"/>
    <property type="project" value="TreeGrafter"/>
</dbReference>
<proteinExistence type="predicted"/>
<evidence type="ECO:0000256" key="3">
    <source>
        <dbReference type="ARBA" id="ARBA00022729"/>
    </source>
</evidence>
<dbReference type="AlphaFoldDB" id="A0AA47N3L8"/>
<keyword evidence="5" id="KW-0770">Synapse</keyword>
<evidence type="ECO:0000256" key="7">
    <source>
        <dbReference type="SAM" id="MobiDB-lite"/>
    </source>
</evidence>
<comment type="subcellular location">
    <subcellularLocation>
        <location evidence="1">Secreted</location>
    </subcellularLocation>
    <subcellularLocation>
        <location evidence="6">Synapse</location>
    </subcellularLocation>
</comment>
<dbReference type="InterPro" id="IPR042979">
    <property type="entry name" value="VWC2/VWC2L"/>
</dbReference>
<feature type="chain" id="PRO_5041293499" evidence="8">
    <location>
        <begin position="25"/>
        <end position="254"/>
    </location>
</feature>
<evidence type="ECO:0000256" key="8">
    <source>
        <dbReference type="SAM" id="SignalP"/>
    </source>
</evidence>
<dbReference type="EMBL" id="JAOPHQ010001420">
    <property type="protein sequence ID" value="KAK0151110.1"/>
    <property type="molecule type" value="Genomic_DNA"/>
</dbReference>
<dbReference type="Gene3D" id="6.20.200.20">
    <property type="match status" value="1"/>
</dbReference>
<name>A0AA47N3L8_MERPO</name>
<keyword evidence="3 8" id="KW-0732">Signal</keyword>
<evidence type="ECO:0000256" key="5">
    <source>
        <dbReference type="ARBA" id="ARBA00023018"/>
    </source>
</evidence>
<feature type="domain" description="VWFC" evidence="9">
    <location>
        <begin position="113"/>
        <end position="171"/>
    </location>
</feature>
<dbReference type="Pfam" id="PF23333">
    <property type="entry name" value="VWC2L_1st"/>
    <property type="match status" value="1"/>
</dbReference>
<dbReference type="PROSITE" id="PS50184">
    <property type="entry name" value="VWFC_2"/>
    <property type="match status" value="1"/>
</dbReference>
<reference evidence="10" key="1">
    <citation type="journal article" date="2023" name="Front. Mar. Sci.">
        <title>A new Merluccius polli reference genome to investigate the effects of global change in West African waters.</title>
        <authorList>
            <person name="Mateo J.L."/>
            <person name="Blanco-Fernandez C."/>
            <person name="Garcia-Vazquez E."/>
            <person name="Machado-Schiaffino G."/>
        </authorList>
    </citation>
    <scope>NUCLEOTIDE SEQUENCE</scope>
    <source>
        <strain evidence="10">C29</strain>
        <tissue evidence="10">Fin</tissue>
    </source>
</reference>
<evidence type="ECO:0000256" key="1">
    <source>
        <dbReference type="ARBA" id="ARBA00004613"/>
    </source>
</evidence>
<feature type="signal peptide" evidence="8">
    <location>
        <begin position="1"/>
        <end position="24"/>
    </location>
</feature>
<dbReference type="SUPFAM" id="SSF57603">
    <property type="entry name" value="FnI-like domain"/>
    <property type="match status" value="1"/>
</dbReference>
<dbReference type="GO" id="GO:0005615">
    <property type="term" value="C:extracellular space"/>
    <property type="evidence" value="ECO:0007669"/>
    <property type="project" value="TreeGrafter"/>
</dbReference>
<feature type="region of interest" description="Disordered" evidence="7">
    <location>
        <begin position="212"/>
        <end position="254"/>
    </location>
</feature>
<dbReference type="Proteomes" id="UP001174136">
    <property type="component" value="Unassembled WGS sequence"/>
</dbReference>
<evidence type="ECO:0000259" key="9">
    <source>
        <dbReference type="PROSITE" id="PS50184"/>
    </source>
</evidence>
<dbReference type="GO" id="GO:0032281">
    <property type="term" value="C:AMPA glutamate receptor complex"/>
    <property type="evidence" value="ECO:0007669"/>
    <property type="project" value="TreeGrafter"/>
</dbReference>
<keyword evidence="11" id="KW-1185">Reference proteome</keyword>
<dbReference type="Pfam" id="PF23331">
    <property type="entry name" value="VWC2L_C"/>
    <property type="match status" value="1"/>
</dbReference>
<dbReference type="InterPro" id="IPR001007">
    <property type="entry name" value="VWF_dom"/>
</dbReference>
<dbReference type="InterPro" id="IPR059152">
    <property type="entry name" value="VWC2L_N"/>
</dbReference>
<protein>
    <submittedName>
        <fullName evidence="10">Brorin</fullName>
    </submittedName>
</protein>
<evidence type="ECO:0000256" key="4">
    <source>
        <dbReference type="ARBA" id="ARBA00022737"/>
    </source>
</evidence>
<dbReference type="PANTHER" id="PTHR46252:SF5">
    <property type="entry name" value="BRORIN-LIKE"/>
    <property type="match status" value="1"/>
</dbReference>